<proteinExistence type="predicted"/>
<keyword evidence="3" id="KW-1185">Reference proteome</keyword>
<dbReference type="Proteomes" id="UP000243950">
    <property type="component" value="Unassembled WGS sequence"/>
</dbReference>
<organism evidence="2 3">
    <name type="scientific">Pseudomonas straminea</name>
    <dbReference type="NCBI Taxonomy" id="47882"/>
    <lineage>
        <taxon>Bacteria</taxon>
        <taxon>Pseudomonadati</taxon>
        <taxon>Pseudomonadota</taxon>
        <taxon>Gammaproteobacteria</taxon>
        <taxon>Pseudomonadales</taxon>
        <taxon>Pseudomonadaceae</taxon>
        <taxon>Phytopseudomonas</taxon>
    </lineage>
</organism>
<dbReference type="InterPro" id="IPR007048">
    <property type="entry name" value="IraD/Gp25-like"/>
</dbReference>
<accession>A0A1I1WBG4</accession>
<evidence type="ECO:0000259" key="1">
    <source>
        <dbReference type="Pfam" id="PF04965"/>
    </source>
</evidence>
<evidence type="ECO:0000313" key="2">
    <source>
        <dbReference type="EMBL" id="SFD92361.1"/>
    </source>
</evidence>
<dbReference type="RefSeq" id="WP_093504912.1">
    <property type="nucleotide sequence ID" value="NZ_BSSG01000005.1"/>
</dbReference>
<dbReference type="Pfam" id="PF04965">
    <property type="entry name" value="GPW_gp25"/>
    <property type="match status" value="1"/>
</dbReference>
<dbReference type="Gene3D" id="3.10.450.40">
    <property type="match status" value="1"/>
</dbReference>
<sequence length="114" mass="12582">MNRHTGSTITELEHISQSIGDILTTRLGTRVMRREYGSLLVDLIDQPGNDTTRLLCYAAIAMAVMRWEPRIRLSRVQLDAGTMAGQFVLTLEAVRVDTNEAANLVIPLRMGAAA</sequence>
<evidence type="ECO:0000313" key="3">
    <source>
        <dbReference type="Proteomes" id="UP000243950"/>
    </source>
</evidence>
<name>A0A1I1WBG4_PSEOC</name>
<dbReference type="SUPFAM" id="SSF160719">
    <property type="entry name" value="gpW/gp25-like"/>
    <property type="match status" value="1"/>
</dbReference>
<feature type="domain" description="IraD/Gp25-like" evidence="1">
    <location>
        <begin position="12"/>
        <end position="81"/>
    </location>
</feature>
<protein>
    <recommendedName>
        <fullName evidence="1">IraD/Gp25-like domain-containing protein</fullName>
    </recommendedName>
</protein>
<dbReference type="EMBL" id="FOMO01000005">
    <property type="protein sequence ID" value="SFD92361.1"/>
    <property type="molecule type" value="Genomic_DNA"/>
</dbReference>
<dbReference type="AlphaFoldDB" id="A0A1I1WBG4"/>
<gene>
    <name evidence="2" type="ORF">SAMN05216372_105376</name>
</gene>
<reference evidence="3" key="1">
    <citation type="submission" date="2016-10" db="EMBL/GenBank/DDBJ databases">
        <authorList>
            <person name="Varghese N."/>
            <person name="Submissions S."/>
        </authorList>
    </citation>
    <scope>NUCLEOTIDE SEQUENCE [LARGE SCALE GENOMIC DNA]</scope>
    <source>
        <strain evidence="3">JCM 2783</strain>
    </source>
</reference>